<feature type="domain" description="NERD" evidence="1">
    <location>
        <begin position="20"/>
        <end position="111"/>
    </location>
</feature>
<dbReference type="RefSeq" id="WP_063498954.1">
    <property type="nucleotide sequence ID" value="NZ_CP014579.1"/>
</dbReference>
<feature type="domain" description="UvrD-like helicase C-terminal" evidence="2">
    <location>
        <begin position="485"/>
        <end position="530"/>
    </location>
</feature>
<accession>A0A167WC94</accession>
<sequence>MAKIFPAGWNHMAVTGAALREIETLEMLRADLPDRYSVYHGVHWTRLRSGFSIFGEVDFIVVSPSGCLMVIEQKSGFFEETPNGLFKIYSNQRKSVGVQIARTVSNLYSRMSTAFGTGNFKIEELLYCPDYTVRDPSIAGVNPSRIVDATRRSNLAAMIERVLPEDEMPLPCAGKLHAFLADELSLLPDVAAMIDESSKLTTRISDGPATWARNIEFDPFRLRVTGTAGSGKTQLAVGVMQDAMAAAKRTLYVCYNRPLAEHLRTVVPSGVTVMSYHQLCVSLLKPQGISFDFTQPDAFSRLEAAFAHCELPGHVQYDVLVVDEGQDFQQTWVEARQRQLGSGARWWRLEDPMQNLYSRAPLTLTGWVEVRMSLNYRTPRDILRTLERISGGKLKSDAASPFDDSEIGAFSYANATAAHATQEAVSAARAAGFRLNDIVVLSFKGREKSALASLDRLGEYRLSSFTGTYDRDGQPIYRDGDLLFESVYRFKEQCAPCIILAEIDFDTLDEAVLRRLFVGATRATMKLVLVMSERAAREVTARI</sequence>
<keyword evidence="4" id="KW-1185">Reference proteome</keyword>
<dbReference type="EMBL" id="CP014579">
    <property type="protein sequence ID" value="ANB75673.1"/>
    <property type="molecule type" value="Genomic_DNA"/>
</dbReference>
<dbReference type="KEGG" id="buz:AYM40_25385"/>
<evidence type="ECO:0000313" key="4">
    <source>
        <dbReference type="Proteomes" id="UP000076852"/>
    </source>
</evidence>
<dbReference type="InterPro" id="IPR011528">
    <property type="entry name" value="NERD"/>
</dbReference>
<evidence type="ECO:0000259" key="2">
    <source>
        <dbReference type="Pfam" id="PF13538"/>
    </source>
</evidence>
<organism evidence="3 4">
    <name type="scientific">Paraburkholderia phytofirmans OLGA172</name>
    <dbReference type="NCBI Taxonomy" id="1417228"/>
    <lineage>
        <taxon>Bacteria</taxon>
        <taxon>Pseudomonadati</taxon>
        <taxon>Pseudomonadota</taxon>
        <taxon>Betaproteobacteria</taxon>
        <taxon>Burkholderiales</taxon>
        <taxon>Burkholderiaceae</taxon>
        <taxon>Paraburkholderia</taxon>
    </lineage>
</organism>
<dbReference type="STRING" id="1804984.AYM40_25385"/>
<evidence type="ECO:0000259" key="1">
    <source>
        <dbReference type="Pfam" id="PF08378"/>
    </source>
</evidence>
<name>A0A167WC94_9BURK</name>
<proteinExistence type="predicted"/>
<dbReference type="Pfam" id="PF13538">
    <property type="entry name" value="UvrD_C_2"/>
    <property type="match status" value="1"/>
</dbReference>
<dbReference type="InterPro" id="IPR027417">
    <property type="entry name" value="P-loop_NTPase"/>
</dbReference>
<evidence type="ECO:0000313" key="3">
    <source>
        <dbReference type="EMBL" id="ANB75673.1"/>
    </source>
</evidence>
<dbReference type="Gene3D" id="3.40.50.300">
    <property type="entry name" value="P-loop containing nucleotide triphosphate hydrolases"/>
    <property type="match status" value="1"/>
</dbReference>
<gene>
    <name evidence="3" type="ORF">AYM40_25385</name>
</gene>
<dbReference type="OrthoDB" id="393237at2"/>
<dbReference type="Pfam" id="PF08378">
    <property type="entry name" value="NERD"/>
    <property type="match status" value="1"/>
</dbReference>
<dbReference type="InterPro" id="IPR027785">
    <property type="entry name" value="UvrD-like_helicase_C"/>
</dbReference>
<dbReference type="SUPFAM" id="SSF52540">
    <property type="entry name" value="P-loop containing nucleoside triphosphate hydrolases"/>
    <property type="match status" value="1"/>
</dbReference>
<dbReference type="Proteomes" id="UP000076852">
    <property type="component" value="Chromosome 2"/>
</dbReference>
<reference evidence="3 4" key="1">
    <citation type="journal article" date="2016" name="Gene">
        <title>PacBio SMRT assembly of a complex multi-replicon genome reveals chlorocatechol degradative operon in a region of genome plasticity.</title>
        <authorList>
            <person name="Ricker N."/>
            <person name="Shen S.Y."/>
            <person name="Goordial J."/>
            <person name="Jin S."/>
            <person name="Fulthorpe R.R."/>
        </authorList>
    </citation>
    <scope>NUCLEOTIDE SEQUENCE [LARGE SCALE GENOMIC DNA]</scope>
    <source>
        <strain evidence="3 4">OLGA172</strain>
    </source>
</reference>
<dbReference type="AlphaFoldDB" id="A0A167WC94"/>
<protein>
    <submittedName>
        <fullName evidence="3">Nuclease</fullName>
    </submittedName>
</protein>